<dbReference type="Pfam" id="PF00005">
    <property type="entry name" value="ABC_tran"/>
    <property type="match status" value="1"/>
</dbReference>
<dbReference type="SMART" id="SM00382">
    <property type="entry name" value="AAA"/>
    <property type="match status" value="1"/>
</dbReference>
<dbReference type="CDD" id="cd03214">
    <property type="entry name" value="ABC_Iron-Siderophores_B12_Hemin"/>
    <property type="match status" value="1"/>
</dbReference>
<dbReference type="InterPro" id="IPR027417">
    <property type="entry name" value="P-loop_NTPase"/>
</dbReference>
<evidence type="ECO:0000313" key="5">
    <source>
        <dbReference type="Proteomes" id="UP001410795"/>
    </source>
</evidence>
<dbReference type="GO" id="GO:0005524">
    <property type="term" value="F:ATP binding"/>
    <property type="evidence" value="ECO:0007669"/>
    <property type="project" value="UniProtKB-KW"/>
</dbReference>
<dbReference type="Proteomes" id="UP001410795">
    <property type="component" value="Unassembled WGS sequence"/>
</dbReference>
<dbReference type="PANTHER" id="PTHR42794:SF2">
    <property type="entry name" value="ABC TRANSPORTER ATP-BINDING PROTEIN"/>
    <property type="match status" value="1"/>
</dbReference>
<dbReference type="Gene3D" id="3.40.50.300">
    <property type="entry name" value="P-loop containing nucleotide triphosphate hydrolases"/>
    <property type="match status" value="1"/>
</dbReference>
<name>A0ABP7B8A4_9MICO</name>
<dbReference type="PANTHER" id="PTHR42794">
    <property type="entry name" value="HEMIN IMPORT ATP-BINDING PROTEIN HMUV"/>
    <property type="match status" value="1"/>
</dbReference>
<reference evidence="5" key="1">
    <citation type="journal article" date="2019" name="Int. J. Syst. Evol. Microbiol.">
        <title>The Global Catalogue of Microorganisms (GCM) 10K type strain sequencing project: providing services to taxonomists for standard genome sequencing and annotation.</title>
        <authorList>
            <consortium name="The Broad Institute Genomics Platform"/>
            <consortium name="The Broad Institute Genome Sequencing Center for Infectious Disease"/>
            <person name="Wu L."/>
            <person name="Ma J."/>
        </authorList>
    </citation>
    <scope>NUCLEOTIDE SEQUENCE [LARGE SCALE GENOMIC DNA]</scope>
    <source>
        <strain evidence="5">JCM 16546</strain>
    </source>
</reference>
<evidence type="ECO:0000259" key="3">
    <source>
        <dbReference type="PROSITE" id="PS50893"/>
    </source>
</evidence>
<organism evidence="4 5">
    <name type="scientific">Microbacterium marinilacus</name>
    <dbReference type="NCBI Taxonomy" id="415209"/>
    <lineage>
        <taxon>Bacteria</taxon>
        <taxon>Bacillati</taxon>
        <taxon>Actinomycetota</taxon>
        <taxon>Actinomycetes</taxon>
        <taxon>Micrococcales</taxon>
        <taxon>Microbacteriaceae</taxon>
        <taxon>Microbacterium</taxon>
    </lineage>
</organism>
<keyword evidence="2 4" id="KW-0067">ATP-binding</keyword>
<accession>A0ABP7B8A4</accession>
<protein>
    <submittedName>
        <fullName evidence="4">ABC transporter ATP-binding protein</fullName>
    </submittedName>
</protein>
<dbReference type="PROSITE" id="PS50893">
    <property type="entry name" value="ABC_TRANSPORTER_2"/>
    <property type="match status" value="1"/>
</dbReference>
<dbReference type="SUPFAM" id="SSF52540">
    <property type="entry name" value="P-loop containing nucleoside triphosphate hydrolases"/>
    <property type="match status" value="1"/>
</dbReference>
<sequence>MTAPGALRAHGVTVAVKGRALLDEVDLEIRPGRFLGVLGPNGAGKTTLLRALAGVTRPDAGRVTLDGRPVHAAIRRATARRVAVVEQHHDLHTDLSVFEIVMLGRTPYRRAFGAASRSDSAAVETALETMGLASLRSRRWSGLSGGERQRVHVARALAQEPDVLLLDEPTNHLDVRFQLEILALLRGLGITVVAALHELNLAARFCHDVAVLEAGRVVAAGPATETLDARLIERVYAVRAVVETSPHTGAPTATFLAPTG</sequence>
<dbReference type="InterPro" id="IPR003593">
    <property type="entry name" value="AAA+_ATPase"/>
</dbReference>
<evidence type="ECO:0000313" key="4">
    <source>
        <dbReference type="EMBL" id="GAA3651434.1"/>
    </source>
</evidence>
<gene>
    <name evidence="4" type="ORF">GCM10022202_08890</name>
</gene>
<keyword evidence="5" id="KW-1185">Reference proteome</keyword>
<keyword evidence="1" id="KW-0547">Nucleotide-binding</keyword>
<evidence type="ECO:0000256" key="2">
    <source>
        <dbReference type="ARBA" id="ARBA00022840"/>
    </source>
</evidence>
<proteinExistence type="predicted"/>
<comment type="caution">
    <text evidence="4">The sequence shown here is derived from an EMBL/GenBank/DDBJ whole genome shotgun (WGS) entry which is preliminary data.</text>
</comment>
<dbReference type="RefSeq" id="WP_221855699.1">
    <property type="nucleotide sequence ID" value="NZ_BAAAYV010000005.1"/>
</dbReference>
<evidence type="ECO:0000256" key="1">
    <source>
        <dbReference type="ARBA" id="ARBA00022741"/>
    </source>
</evidence>
<dbReference type="EMBL" id="BAAAYV010000005">
    <property type="protein sequence ID" value="GAA3651434.1"/>
    <property type="molecule type" value="Genomic_DNA"/>
</dbReference>
<dbReference type="InterPro" id="IPR003439">
    <property type="entry name" value="ABC_transporter-like_ATP-bd"/>
</dbReference>
<feature type="domain" description="ABC transporter" evidence="3">
    <location>
        <begin position="7"/>
        <end position="239"/>
    </location>
</feature>